<organism evidence="1 2">
    <name type="scientific">Smallanthus sonchifolius</name>
    <dbReference type="NCBI Taxonomy" id="185202"/>
    <lineage>
        <taxon>Eukaryota</taxon>
        <taxon>Viridiplantae</taxon>
        <taxon>Streptophyta</taxon>
        <taxon>Embryophyta</taxon>
        <taxon>Tracheophyta</taxon>
        <taxon>Spermatophyta</taxon>
        <taxon>Magnoliopsida</taxon>
        <taxon>eudicotyledons</taxon>
        <taxon>Gunneridae</taxon>
        <taxon>Pentapetalae</taxon>
        <taxon>asterids</taxon>
        <taxon>campanulids</taxon>
        <taxon>Asterales</taxon>
        <taxon>Asteraceae</taxon>
        <taxon>Asteroideae</taxon>
        <taxon>Heliantheae alliance</taxon>
        <taxon>Millerieae</taxon>
        <taxon>Smallanthus</taxon>
    </lineage>
</organism>
<sequence>MAVVNREHRFDLDCCISNLGFVRSIDRRRWNRVKLRQSMIGMIERLMLLINLTFQFLRQQSLKMKLLLLFFVVNLTAFFNILRVFSIGYILTLQVGLLRWMLAFE</sequence>
<dbReference type="Proteomes" id="UP001056120">
    <property type="component" value="Linkage Group LG01"/>
</dbReference>
<evidence type="ECO:0000313" key="2">
    <source>
        <dbReference type="Proteomes" id="UP001056120"/>
    </source>
</evidence>
<keyword evidence="2" id="KW-1185">Reference proteome</keyword>
<reference evidence="2" key="1">
    <citation type="journal article" date="2022" name="Mol. Ecol. Resour.">
        <title>The genomes of chicory, endive, great burdock and yacon provide insights into Asteraceae palaeo-polyploidization history and plant inulin production.</title>
        <authorList>
            <person name="Fan W."/>
            <person name="Wang S."/>
            <person name="Wang H."/>
            <person name="Wang A."/>
            <person name="Jiang F."/>
            <person name="Liu H."/>
            <person name="Zhao H."/>
            <person name="Xu D."/>
            <person name="Zhang Y."/>
        </authorList>
    </citation>
    <scope>NUCLEOTIDE SEQUENCE [LARGE SCALE GENOMIC DNA]</scope>
    <source>
        <strain evidence="2">cv. Yunnan</strain>
    </source>
</reference>
<gene>
    <name evidence="1" type="ORF">L1987_00922</name>
</gene>
<comment type="caution">
    <text evidence="1">The sequence shown here is derived from an EMBL/GenBank/DDBJ whole genome shotgun (WGS) entry which is preliminary data.</text>
</comment>
<protein>
    <submittedName>
        <fullName evidence="1">Uncharacterized protein</fullName>
    </submittedName>
</protein>
<evidence type="ECO:0000313" key="1">
    <source>
        <dbReference type="EMBL" id="KAI3826863.1"/>
    </source>
</evidence>
<accession>A0ACB9K3N5</accession>
<dbReference type="EMBL" id="CM042018">
    <property type="protein sequence ID" value="KAI3826863.1"/>
    <property type="molecule type" value="Genomic_DNA"/>
</dbReference>
<proteinExistence type="predicted"/>
<name>A0ACB9K3N5_9ASTR</name>
<reference evidence="1 2" key="2">
    <citation type="journal article" date="2022" name="Mol. Ecol. Resour.">
        <title>The genomes of chicory, endive, great burdock and yacon provide insights into Asteraceae paleo-polyploidization history and plant inulin production.</title>
        <authorList>
            <person name="Fan W."/>
            <person name="Wang S."/>
            <person name="Wang H."/>
            <person name="Wang A."/>
            <person name="Jiang F."/>
            <person name="Liu H."/>
            <person name="Zhao H."/>
            <person name="Xu D."/>
            <person name="Zhang Y."/>
        </authorList>
    </citation>
    <scope>NUCLEOTIDE SEQUENCE [LARGE SCALE GENOMIC DNA]</scope>
    <source>
        <strain evidence="2">cv. Yunnan</strain>
        <tissue evidence="1">Leaves</tissue>
    </source>
</reference>